<dbReference type="GeneID" id="80019073"/>
<dbReference type="Proteomes" id="UP000326486">
    <property type="component" value="Segment"/>
</dbReference>
<sequence length="84" mass="9197">MTRREMPRLLRVTFEFAIPPGTPTNVRTDKRMGAVRDMTTAVAAIAGRALPPETSMTVRHEWAYALHDVTTDPVTLGPPADPAP</sequence>
<dbReference type="RefSeq" id="YP_010754479.1">
    <property type="nucleotide sequence ID" value="NC_073461.1"/>
</dbReference>
<evidence type="ECO:0000313" key="1">
    <source>
        <dbReference type="EMBL" id="QFG13203.1"/>
    </source>
</evidence>
<dbReference type="KEGG" id="vg:80019073"/>
<name>A0A5J6TQX3_9CAUD</name>
<evidence type="ECO:0000313" key="2">
    <source>
        <dbReference type="Proteomes" id="UP000326486"/>
    </source>
</evidence>
<organism evidence="1 2">
    <name type="scientific">Streptomyces phage Gilgamesh</name>
    <dbReference type="NCBI Taxonomy" id="2599890"/>
    <lineage>
        <taxon>Viruses</taxon>
        <taxon>Duplodnaviria</taxon>
        <taxon>Heunggongvirae</taxon>
        <taxon>Uroviricota</taxon>
        <taxon>Caudoviricetes</taxon>
        <taxon>Gilgameshvirus</taxon>
        <taxon>Gilgameshvirus gilgamesh</taxon>
    </lineage>
</organism>
<dbReference type="EMBL" id="MN234216">
    <property type="protein sequence ID" value="QFG13203.1"/>
    <property type="molecule type" value="Genomic_DNA"/>
</dbReference>
<accession>A0A5J6TQX3</accession>
<keyword evidence="2" id="KW-1185">Reference proteome</keyword>
<proteinExistence type="predicted"/>
<gene>
    <name evidence="1" type="primary">11</name>
    <name evidence="1" type="ORF">SEA_GILGAMESH_11</name>
</gene>
<protein>
    <submittedName>
        <fullName evidence="1">Uncharacterized protein</fullName>
    </submittedName>
</protein>
<reference evidence="1 2" key="1">
    <citation type="submission" date="2019-07" db="EMBL/GenBank/DDBJ databases">
        <authorList>
            <person name="Almisry A."/>
            <person name="Mousa M."/>
            <person name="Gordon L.L."/>
            <person name="Lee M."/>
            <person name="Mandava P."/>
            <person name="Moxley J.T."/>
            <person name="Shaffer C.D."/>
            <person name="Weston-Hafer K.A."/>
            <person name="Garlena R.A."/>
            <person name="Russell D.A."/>
            <person name="Pope W.H."/>
            <person name="Jacobs-Sera D."/>
            <person name="Hatfull G.F."/>
        </authorList>
    </citation>
    <scope>NUCLEOTIDE SEQUENCE [LARGE SCALE GENOMIC DNA]</scope>
</reference>